<dbReference type="EMBL" id="MK500510">
    <property type="protein sequence ID" value="QBK91082.1"/>
    <property type="molecule type" value="Genomic_DNA"/>
</dbReference>
<dbReference type="InterPro" id="IPR050381">
    <property type="entry name" value="SLX1_endonuclease"/>
</dbReference>
<name>A0A481Z6Q5_9VIRU</name>
<dbReference type="PROSITE" id="PS50164">
    <property type="entry name" value="GIY_YIG"/>
    <property type="match status" value="1"/>
</dbReference>
<sequence length="212" mass="24765">MKSRKNRRKYRKGGGTKTAKRTTKMNNAGDNYTWFVKTTSTQLEQIINLNSNLERINQRHRLCLITDRHNYCYLLRSMSRPRRTYFGVTLNLSTRIRQHNGEITGGAKATRSGRPWKIIAYISGFISRIEALRFEWRVHHPGIRWSGLKGRIKAISKVITEQKWLLGPKYGDRNLTISWMDECDQNISHLQLSPAVRLRCIERHTLDRVPSG</sequence>
<dbReference type="InterPro" id="IPR000305">
    <property type="entry name" value="GIY-YIG_endonuc"/>
</dbReference>
<protein>
    <submittedName>
        <fullName evidence="3">GIY-YIG catalytic domain protein</fullName>
    </submittedName>
</protein>
<dbReference type="PANTHER" id="PTHR20208">
    <property type="entry name" value="STRUCTURE-SPECIFIC ENDONUCLEASE SUBUNIT SLX1"/>
    <property type="match status" value="1"/>
</dbReference>
<dbReference type="PANTHER" id="PTHR20208:SF13">
    <property type="entry name" value="STRUCTURE-SPECIFIC ENDONUCLEASE SUBUNIT SLX1"/>
    <property type="match status" value="1"/>
</dbReference>
<evidence type="ECO:0000256" key="1">
    <source>
        <dbReference type="SAM" id="MobiDB-lite"/>
    </source>
</evidence>
<organism evidence="3">
    <name type="scientific">Pithovirus LCPAC202</name>
    <dbReference type="NCBI Taxonomy" id="2506592"/>
    <lineage>
        <taxon>Viruses</taxon>
        <taxon>Pithoviruses</taxon>
    </lineage>
</organism>
<reference evidence="3" key="1">
    <citation type="journal article" date="2019" name="MBio">
        <title>Virus Genomes from Deep Sea Sediments Expand the Ocean Megavirome and Support Independent Origins of Viral Gigantism.</title>
        <authorList>
            <person name="Backstrom D."/>
            <person name="Yutin N."/>
            <person name="Jorgensen S.L."/>
            <person name="Dharamshi J."/>
            <person name="Homa F."/>
            <person name="Zaremba-Niedwiedzka K."/>
            <person name="Spang A."/>
            <person name="Wolf Y.I."/>
            <person name="Koonin E.V."/>
            <person name="Ettema T.J."/>
        </authorList>
    </citation>
    <scope>NUCLEOTIDE SEQUENCE</scope>
</reference>
<feature type="region of interest" description="Disordered" evidence="1">
    <location>
        <begin position="1"/>
        <end position="24"/>
    </location>
</feature>
<proteinExistence type="predicted"/>
<feature type="domain" description="GIY-YIG" evidence="2">
    <location>
        <begin position="68"/>
        <end position="149"/>
    </location>
</feature>
<evidence type="ECO:0000259" key="2">
    <source>
        <dbReference type="PROSITE" id="PS50164"/>
    </source>
</evidence>
<evidence type="ECO:0000313" key="3">
    <source>
        <dbReference type="EMBL" id="QBK91082.1"/>
    </source>
</evidence>
<gene>
    <name evidence="3" type="ORF">LCPAC202_00560</name>
</gene>
<dbReference type="Pfam" id="PF01541">
    <property type="entry name" value="GIY-YIG"/>
    <property type="match status" value="1"/>
</dbReference>
<feature type="compositionally biased region" description="Basic residues" evidence="1">
    <location>
        <begin position="1"/>
        <end position="23"/>
    </location>
</feature>
<dbReference type="Gene3D" id="3.40.1440.10">
    <property type="entry name" value="GIY-YIG endonuclease"/>
    <property type="match status" value="1"/>
</dbReference>
<accession>A0A481Z6Q5</accession>
<dbReference type="InterPro" id="IPR035901">
    <property type="entry name" value="GIY-YIG_endonuc_sf"/>
</dbReference>